<comment type="caution">
    <text evidence="1">The sequence shown here is derived from an EMBL/GenBank/DDBJ whole genome shotgun (WGS) entry which is preliminary data.</text>
</comment>
<accession>A0AAE1HJ52</accession>
<gene>
    <name evidence="1" type="ORF">KUF71_011784</name>
</gene>
<name>A0AAE1HJ52_9NEOP</name>
<keyword evidence="1" id="KW-0378">Hydrolase</keyword>
<sequence>MLAEEWFYVCHCCLEPCYLVLQTDVFANGLYRAIDEEGAPMIPQVPPPGVIYPEGLVPEPDISISSDNSDTYLVSFTSISSLSDSESLSSRSLTKTSCISLNSEALGILTRGGKDSVVDSSASRSDAPRLLSASKIGSSHSNSADVLGWTGRVGLGRTVYDSVRSFPSGYELGRDSFHSPGIVQPFCSCVRLLHGYPASFFSPRRDTFCATLHSEVVILCPDLKGFSWPPPNITSYGENLCEELKRCCSKLFDLVKFHYFLEQCGIKSFTLICQQGLRRTKDGKHMSDKCLCHFIRCLFIQRHHHWPSREGFNCDQSTDIHMPASVQNSFLEQLQWHLCLMKWTFELGTNSTLGNHFISVLEHSRPPEESLYVCQGFGHTKMIYNSQLFMGAQTCDRGFLPLLPVN</sequence>
<dbReference type="Proteomes" id="UP001219518">
    <property type="component" value="Unassembled WGS sequence"/>
</dbReference>
<evidence type="ECO:0000313" key="1">
    <source>
        <dbReference type="EMBL" id="KAK3922315.1"/>
    </source>
</evidence>
<evidence type="ECO:0000313" key="2">
    <source>
        <dbReference type="Proteomes" id="UP001219518"/>
    </source>
</evidence>
<protein>
    <submittedName>
        <fullName evidence="1">Bifunctional epoxide hydrolase 2</fullName>
    </submittedName>
</protein>
<proteinExistence type="predicted"/>
<dbReference type="AlphaFoldDB" id="A0AAE1HJ52"/>
<organism evidence="1 2">
    <name type="scientific">Frankliniella fusca</name>
    <dbReference type="NCBI Taxonomy" id="407009"/>
    <lineage>
        <taxon>Eukaryota</taxon>
        <taxon>Metazoa</taxon>
        <taxon>Ecdysozoa</taxon>
        <taxon>Arthropoda</taxon>
        <taxon>Hexapoda</taxon>
        <taxon>Insecta</taxon>
        <taxon>Pterygota</taxon>
        <taxon>Neoptera</taxon>
        <taxon>Paraneoptera</taxon>
        <taxon>Thysanoptera</taxon>
        <taxon>Terebrantia</taxon>
        <taxon>Thripoidea</taxon>
        <taxon>Thripidae</taxon>
        <taxon>Frankliniella</taxon>
    </lineage>
</organism>
<reference evidence="1" key="1">
    <citation type="submission" date="2021-07" db="EMBL/GenBank/DDBJ databases">
        <authorList>
            <person name="Catto M.A."/>
            <person name="Jacobson A."/>
            <person name="Kennedy G."/>
            <person name="Labadie P."/>
            <person name="Hunt B.G."/>
            <person name="Srinivasan R."/>
        </authorList>
    </citation>
    <scope>NUCLEOTIDE SEQUENCE</scope>
    <source>
        <strain evidence="1">PL_HMW_Pooled</strain>
        <tissue evidence="1">Head</tissue>
    </source>
</reference>
<keyword evidence="2" id="KW-1185">Reference proteome</keyword>
<dbReference type="EMBL" id="JAHWGI010001089">
    <property type="protein sequence ID" value="KAK3922315.1"/>
    <property type="molecule type" value="Genomic_DNA"/>
</dbReference>
<reference evidence="1" key="2">
    <citation type="journal article" date="2023" name="BMC Genomics">
        <title>Pest status, molecular evolution, and epigenetic factors derived from the genome assembly of Frankliniella fusca, a thysanopteran phytovirus vector.</title>
        <authorList>
            <person name="Catto M.A."/>
            <person name="Labadie P.E."/>
            <person name="Jacobson A.L."/>
            <person name="Kennedy G.G."/>
            <person name="Srinivasan R."/>
            <person name="Hunt B.G."/>
        </authorList>
    </citation>
    <scope>NUCLEOTIDE SEQUENCE</scope>
    <source>
        <strain evidence="1">PL_HMW_Pooled</strain>
    </source>
</reference>
<dbReference type="GO" id="GO:0016787">
    <property type="term" value="F:hydrolase activity"/>
    <property type="evidence" value="ECO:0007669"/>
    <property type="project" value="UniProtKB-KW"/>
</dbReference>